<gene>
    <name evidence="3" type="primary">bioI</name>
    <name evidence="3" type="ORF">FRACA_1460004</name>
</gene>
<keyword evidence="2" id="KW-0408">Iron</keyword>
<keyword evidence="2" id="KW-0479">Metal-binding</keyword>
<dbReference type="GO" id="GO:0020037">
    <property type="term" value="F:heme binding"/>
    <property type="evidence" value="ECO:0007669"/>
    <property type="project" value="InterPro"/>
</dbReference>
<dbReference type="AlphaFoldDB" id="A0A2I2KLM7"/>
<dbReference type="GO" id="GO:0004497">
    <property type="term" value="F:monooxygenase activity"/>
    <property type="evidence" value="ECO:0007669"/>
    <property type="project" value="UniProtKB-KW"/>
</dbReference>
<dbReference type="OrthoDB" id="502624at2"/>
<dbReference type="PRINTS" id="PR00385">
    <property type="entry name" value="P450"/>
</dbReference>
<keyword evidence="2 3" id="KW-0560">Oxidoreductase</keyword>
<evidence type="ECO:0000313" key="3">
    <source>
        <dbReference type="EMBL" id="SNQ46567.1"/>
    </source>
</evidence>
<dbReference type="Proteomes" id="UP000234331">
    <property type="component" value="Unassembled WGS sequence"/>
</dbReference>
<dbReference type="GO" id="GO:0016705">
    <property type="term" value="F:oxidoreductase activity, acting on paired donors, with incorporation or reduction of molecular oxygen"/>
    <property type="evidence" value="ECO:0007669"/>
    <property type="project" value="InterPro"/>
</dbReference>
<dbReference type="EC" id="1.14.-.-" evidence="3"/>
<dbReference type="PROSITE" id="PS00086">
    <property type="entry name" value="CYTOCHROME_P450"/>
    <property type="match status" value="1"/>
</dbReference>
<dbReference type="Gene3D" id="1.10.630.10">
    <property type="entry name" value="Cytochrome P450"/>
    <property type="match status" value="1"/>
</dbReference>
<keyword evidence="2" id="KW-0349">Heme</keyword>
<dbReference type="InterPro" id="IPR002397">
    <property type="entry name" value="Cyt_P450_B"/>
</dbReference>
<protein>
    <submittedName>
        <fullName evidence="3">Biotin biosynthesis cytochrome P450</fullName>
        <ecNumber evidence="3">1.14.-.-</ecNumber>
    </submittedName>
</protein>
<proteinExistence type="inferred from homology"/>
<dbReference type="PANTHER" id="PTHR46696:SF6">
    <property type="entry name" value="P450, PUTATIVE (EUROFUNG)-RELATED"/>
    <property type="match status" value="1"/>
</dbReference>
<keyword evidence="4" id="KW-1185">Reference proteome</keyword>
<dbReference type="PANTHER" id="PTHR46696">
    <property type="entry name" value="P450, PUTATIVE (EUROFUNG)-RELATED"/>
    <property type="match status" value="1"/>
</dbReference>
<dbReference type="SUPFAM" id="SSF48264">
    <property type="entry name" value="Cytochrome P450"/>
    <property type="match status" value="1"/>
</dbReference>
<sequence length="417" mass="45630">MGSHETLPFVDTDSAAFMRDPAGASAEAGAVRGIARGPHGVEVFAYDQVRALLTDKRLRPPSAAYFQGRGATAPILEFINDGLLLMMDPARHEKLRKILVKGFRPRTIDLTRPMMAAFAEELVSGFSDRRTIDFVADFSHHYSIGVIARYIGVEPADVPIFDSATVELRVLAENPMTPHVSRLEKALAELRVYTRGLVAARRENPRPDLISDLIEAQELEGRMTETELIWAVVNVLLAGHDTTRYQLASCVRALVEAGAWERVAADPGLIPFAVDEGMRLWPVTTRVVRLVTEPMEICGEAFDVHEPVALSFQAAGRDPAVFAEPNGLNLGREPGWDIGFGRGAHYCLGHAVARTEMCEALAVLTRRLTDVELADEIVMPPDSAAFMRGPASLPLAYAVRPAIGEDQPEPVLEPSNH</sequence>
<accession>A0A2I2KLM7</accession>
<dbReference type="InterPro" id="IPR036396">
    <property type="entry name" value="Cyt_P450_sf"/>
</dbReference>
<dbReference type="GO" id="GO:0005506">
    <property type="term" value="F:iron ion binding"/>
    <property type="evidence" value="ECO:0007669"/>
    <property type="project" value="InterPro"/>
</dbReference>
<dbReference type="InterPro" id="IPR001128">
    <property type="entry name" value="Cyt_P450"/>
</dbReference>
<keyword evidence="2" id="KW-0503">Monooxygenase</keyword>
<dbReference type="Pfam" id="PF00067">
    <property type="entry name" value="p450"/>
    <property type="match status" value="1"/>
</dbReference>
<organism evidence="3 4">
    <name type="scientific">Frankia canadensis</name>
    <dbReference type="NCBI Taxonomy" id="1836972"/>
    <lineage>
        <taxon>Bacteria</taxon>
        <taxon>Bacillati</taxon>
        <taxon>Actinomycetota</taxon>
        <taxon>Actinomycetes</taxon>
        <taxon>Frankiales</taxon>
        <taxon>Frankiaceae</taxon>
        <taxon>Frankia</taxon>
    </lineage>
</organism>
<dbReference type="RefSeq" id="WP_101830565.1">
    <property type="nucleotide sequence ID" value="NZ_FZMO01000053.1"/>
</dbReference>
<dbReference type="EMBL" id="FZMO01000053">
    <property type="protein sequence ID" value="SNQ46567.1"/>
    <property type="molecule type" value="Genomic_DNA"/>
</dbReference>
<evidence type="ECO:0000313" key="4">
    <source>
        <dbReference type="Proteomes" id="UP000234331"/>
    </source>
</evidence>
<evidence type="ECO:0000256" key="1">
    <source>
        <dbReference type="ARBA" id="ARBA00010617"/>
    </source>
</evidence>
<reference evidence="3 4" key="1">
    <citation type="submission" date="2017-06" db="EMBL/GenBank/DDBJ databases">
        <authorList>
            <person name="Kim H.J."/>
            <person name="Triplett B.A."/>
        </authorList>
    </citation>
    <scope>NUCLEOTIDE SEQUENCE [LARGE SCALE GENOMIC DNA]</scope>
    <source>
        <strain evidence="3">FRACA_ARgP5</strain>
    </source>
</reference>
<comment type="similarity">
    <text evidence="1 2">Belongs to the cytochrome P450 family.</text>
</comment>
<dbReference type="InterPro" id="IPR017972">
    <property type="entry name" value="Cyt_P450_CS"/>
</dbReference>
<evidence type="ECO:0000256" key="2">
    <source>
        <dbReference type="RuleBase" id="RU000461"/>
    </source>
</evidence>
<dbReference type="PRINTS" id="PR00359">
    <property type="entry name" value="BP450"/>
</dbReference>
<name>A0A2I2KLM7_9ACTN</name>